<sequence length="344" mass="37811">MSVVTIGLDLAKTVFQVHGVDKAGHTVLRRKLSRGDLVAFFKKQPQRLVGMEACSSAHHWGRLLVELGHTVRLIPPQYVKPFVKRNKTDAADAEAICEAVARPNMRFVPIKTKQQQAILALHRVRSLLVRQRTATINALRGLLGEYGIIAGKGVRQLATLSERLVSADETVVPSEAQQALRCLFQHIEELSEKLKDMELRIVAWHKADPVSQRLASAPGVGPITASAIVAAVGDGKQFKSSRHFAAWLGLTPRIKASGGKEKIGRISKGGDRYLRTLLIHGARAVVGTTFRKDVAPRPWLTALVARRPTNVAATAVAHKTARSLWAMLTREELYRRHSAQLMAA</sequence>
<feature type="domain" description="Transposase IS116/IS110/IS902 C-terminal" evidence="3">
    <location>
        <begin position="212"/>
        <end position="286"/>
    </location>
</feature>
<proteinExistence type="predicted"/>
<dbReference type="PANTHER" id="PTHR33055">
    <property type="entry name" value="TRANSPOSASE FOR INSERTION SEQUENCE ELEMENT IS1111A"/>
    <property type="match status" value="1"/>
</dbReference>
<dbReference type="InterPro" id="IPR047650">
    <property type="entry name" value="Transpos_IS110"/>
</dbReference>
<organism evidence="4 5">
    <name type="scientific">Sphingobium tyrosinilyticum</name>
    <dbReference type="NCBI Taxonomy" id="2715436"/>
    <lineage>
        <taxon>Bacteria</taxon>
        <taxon>Pseudomonadati</taxon>
        <taxon>Pseudomonadota</taxon>
        <taxon>Alphaproteobacteria</taxon>
        <taxon>Sphingomonadales</taxon>
        <taxon>Sphingomonadaceae</taxon>
        <taxon>Sphingobium</taxon>
    </lineage>
</organism>
<evidence type="ECO:0000313" key="4">
    <source>
        <dbReference type="EMBL" id="MFC4594530.1"/>
    </source>
</evidence>
<evidence type="ECO:0000256" key="1">
    <source>
        <dbReference type="SAM" id="Coils"/>
    </source>
</evidence>
<reference evidence="5" key="1">
    <citation type="journal article" date="2019" name="Int. J. Syst. Evol. Microbiol.">
        <title>The Global Catalogue of Microorganisms (GCM) 10K type strain sequencing project: providing services to taxonomists for standard genome sequencing and annotation.</title>
        <authorList>
            <consortium name="The Broad Institute Genomics Platform"/>
            <consortium name="The Broad Institute Genome Sequencing Center for Infectious Disease"/>
            <person name="Wu L."/>
            <person name="Ma J."/>
        </authorList>
    </citation>
    <scope>NUCLEOTIDE SEQUENCE [LARGE SCALE GENOMIC DNA]</scope>
    <source>
        <strain evidence="5">NBRC 103632</strain>
    </source>
</reference>
<dbReference type="RefSeq" id="WP_380804333.1">
    <property type="nucleotide sequence ID" value="NZ_JBHSFZ010000018.1"/>
</dbReference>
<evidence type="ECO:0000259" key="2">
    <source>
        <dbReference type="Pfam" id="PF01548"/>
    </source>
</evidence>
<dbReference type="InterPro" id="IPR003346">
    <property type="entry name" value="Transposase_20"/>
</dbReference>
<dbReference type="EMBL" id="JBHSFZ010000018">
    <property type="protein sequence ID" value="MFC4594530.1"/>
    <property type="molecule type" value="Genomic_DNA"/>
</dbReference>
<evidence type="ECO:0000313" key="5">
    <source>
        <dbReference type="Proteomes" id="UP001595957"/>
    </source>
</evidence>
<protein>
    <submittedName>
        <fullName evidence="4">IS110 family transposase</fullName>
    </submittedName>
</protein>
<gene>
    <name evidence="4" type="ORF">ACFO3E_10065</name>
</gene>
<dbReference type="Pfam" id="PF02371">
    <property type="entry name" value="Transposase_20"/>
    <property type="match status" value="1"/>
</dbReference>
<keyword evidence="1" id="KW-0175">Coiled coil</keyword>
<dbReference type="PANTHER" id="PTHR33055:SF3">
    <property type="entry name" value="PUTATIVE TRANSPOSASE FOR IS117-RELATED"/>
    <property type="match status" value="1"/>
</dbReference>
<name>A0ABV9F1C7_9SPHN</name>
<dbReference type="InterPro" id="IPR002525">
    <property type="entry name" value="Transp_IS110-like_N"/>
</dbReference>
<feature type="domain" description="Transposase IS110-like N-terminal" evidence="2">
    <location>
        <begin position="6"/>
        <end position="146"/>
    </location>
</feature>
<accession>A0ABV9F1C7</accession>
<dbReference type="Pfam" id="PF01548">
    <property type="entry name" value="DEDD_Tnp_IS110"/>
    <property type="match status" value="1"/>
</dbReference>
<comment type="caution">
    <text evidence="4">The sequence shown here is derived from an EMBL/GenBank/DDBJ whole genome shotgun (WGS) entry which is preliminary data.</text>
</comment>
<feature type="coiled-coil region" evidence="1">
    <location>
        <begin position="180"/>
        <end position="207"/>
    </location>
</feature>
<dbReference type="NCBIfam" id="NF033542">
    <property type="entry name" value="transpos_IS110"/>
    <property type="match status" value="1"/>
</dbReference>
<evidence type="ECO:0000259" key="3">
    <source>
        <dbReference type="Pfam" id="PF02371"/>
    </source>
</evidence>
<dbReference type="Proteomes" id="UP001595957">
    <property type="component" value="Unassembled WGS sequence"/>
</dbReference>
<keyword evidence="5" id="KW-1185">Reference proteome</keyword>